<dbReference type="GeneID" id="19017767"/>
<protein>
    <submittedName>
        <fullName evidence="6">Unnamed protein product</fullName>
    </submittedName>
</protein>
<comment type="similarity">
    <text evidence="1">Belongs to the proteasome subunit S3 family.</text>
</comment>
<keyword evidence="3" id="KW-0175">Coiled coil</keyword>
<evidence type="ECO:0000256" key="3">
    <source>
        <dbReference type="SAM" id="Coils"/>
    </source>
</evidence>
<dbReference type="SMART" id="SM00088">
    <property type="entry name" value="PINT"/>
    <property type="match status" value="1"/>
</dbReference>
<dbReference type="PANTHER" id="PTHR10758:SF2">
    <property type="entry name" value="26S PROTEASOME NON-ATPASE REGULATORY SUBUNIT 3"/>
    <property type="match status" value="1"/>
</dbReference>
<dbReference type="Gene3D" id="1.25.40.10">
    <property type="entry name" value="Tetratricopeptide repeat domain"/>
    <property type="match status" value="1"/>
</dbReference>
<reference evidence="6 7" key="1">
    <citation type="submission" date="2011-10" db="EMBL/GenBank/DDBJ databases">
        <authorList>
            <person name="Genoscope - CEA"/>
        </authorList>
    </citation>
    <scope>NUCLEOTIDE SEQUENCE [LARGE SCALE GENOMIC DNA]</scope>
    <source>
        <strain evidence="6 7">RCC 1105</strain>
    </source>
</reference>
<dbReference type="Pfam" id="PF08375">
    <property type="entry name" value="Rpn3_C"/>
    <property type="match status" value="1"/>
</dbReference>
<dbReference type="InterPro" id="IPR050756">
    <property type="entry name" value="CSN3"/>
</dbReference>
<dbReference type="AlphaFoldDB" id="K8EZ85"/>
<dbReference type="Proteomes" id="UP000198341">
    <property type="component" value="Chromosome 1"/>
</dbReference>
<gene>
    <name evidence="6" type="ORF">Bathy01g00310</name>
</gene>
<evidence type="ECO:0000256" key="2">
    <source>
        <dbReference type="ARBA" id="ARBA00022942"/>
    </source>
</evidence>
<dbReference type="RefSeq" id="XP_007515689.1">
    <property type="nucleotide sequence ID" value="XM_007515627.1"/>
</dbReference>
<dbReference type="STRING" id="41875.K8EZ85"/>
<dbReference type="eggNOG" id="KOG2581">
    <property type="taxonomic scope" value="Eukaryota"/>
</dbReference>
<feature type="domain" description="PCI" evidence="5">
    <location>
        <begin position="241"/>
        <end position="435"/>
    </location>
</feature>
<evidence type="ECO:0000256" key="1">
    <source>
        <dbReference type="ARBA" id="ARBA00007912"/>
    </source>
</evidence>
<dbReference type="InterPro" id="IPR013586">
    <property type="entry name" value="PSMD3_C"/>
</dbReference>
<evidence type="ECO:0000256" key="4">
    <source>
        <dbReference type="SAM" id="MobiDB-lite"/>
    </source>
</evidence>
<dbReference type="GO" id="GO:0030234">
    <property type="term" value="F:enzyme regulator activity"/>
    <property type="evidence" value="ECO:0007669"/>
    <property type="project" value="InterPro"/>
</dbReference>
<dbReference type="GO" id="GO:0008541">
    <property type="term" value="C:proteasome regulatory particle, lid subcomplex"/>
    <property type="evidence" value="ECO:0007669"/>
    <property type="project" value="TreeGrafter"/>
</dbReference>
<feature type="region of interest" description="Disordered" evidence="4">
    <location>
        <begin position="1"/>
        <end position="26"/>
    </location>
</feature>
<dbReference type="GO" id="GO:0042176">
    <property type="term" value="P:regulation of protein catabolic process"/>
    <property type="evidence" value="ECO:0007669"/>
    <property type="project" value="InterPro"/>
</dbReference>
<dbReference type="SUPFAM" id="SSF48452">
    <property type="entry name" value="TPR-like"/>
    <property type="match status" value="1"/>
</dbReference>
<dbReference type="SMART" id="SM00753">
    <property type="entry name" value="PAM"/>
    <property type="match status" value="1"/>
</dbReference>
<dbReference type="Pfam" id="PF01399">
    <property type="entry name" value="PCI"/>
    <property type="match status" value="1"/>
</dbReference>
<dbReference type="EMBL" id="FO082278">
    <property type="protein sequence ID" value="CCO14568.1"/>
    <property type="molecule type" value="Genomic_DNA"/>
</dbReference>
<dbReference type="OrthoDB" id="1713558at2759"/>
<feature type="coiled-coil region" evidence="3">
    <location>
        <begin position="468"/>
        <end position="498"/>
    </location>
</feature>
<evidence type="ECO:0000313" key="6">
    <source>
        <dbReference type="EMBL" id="CCO14568.1"/>
    </source>
</evidence>
<dbReference type="InterPro" id="IPR000717">
    <property type="entry name" value="PCI_dom"/>
</dbReference>
<sequence>MDTQMDTDLGEEKGEEGEQEREIEPSKTLISNVSLIKKSVESKGEPRFIASVFRQTHMVRTKLTAEGICAFIEAVLPSDSESATTLKQFLKAKKTETKKVKEEEDDDSGEKLKSELPETEIYCYVLALMHMIDAKDANAIQLSEICLQRLSSFNRRTLDAFAAKVYFYYSLAHERFGNIRDARQTLLALHRQATSRLDAIGQETTLNLLLRNYVSLKQYELAEQLRSKTVLPSSRSSAQQCRYLYYLGRIRAIQLEYTEAKECLTQALRKAPNNAAWGFKLILTKWICIVRLLLGEIPERKFLSSPSEMRSKLLPYFELTSAVRAGDLHEFALVVEKHKATFEKDNVFNLITRLRRNVIRTGLAKVNVAYSKISLNDIALKLGLQKDVDMNNTTSNNINSEGAIECVVAKAIRDGAVDAQIDFETGIMTSNETKDAYSTSLPGEVFHQRVAYCLDVHNECQRAMRYAEKGSTKTNETKEERMKRLEDEEALREFMEEEDDYF</sequence>
<keyword evidence="2" id="KW-0647">Proteasome</keyword>
<dbReference type="InterPro" id="IPR057985">
    <property type="entry name" value="TPR_PSMD3_N"/>
</dbReference>
<evidence type="ECO:0000313" key="7">
    <source>
        <dbReference type="Proteomes" id="UP000198341"/>
    </source>
</evidence>
<dbReference type="PROSITE" id="PS50250">
    <property type="entry name" value="PCI"/>
    <property type="match status" value="1"/>
</dbReference>
<evidence type="ECO:0000259" key="5">
    <source>
        <dbReference type="PROSITE" id="PS50250"/>
    </source>
</evidence>
<dbReference type="PANTHER" id="PTHR10758">
    <property type="entry name" value="26S PROTEASOME NON-ATPASE REGULATORY SUBUNIT 3/COP9 SIGNALOSOME COMPLEX SUBUNIT 3"/>
    <property type="match status" value="1"/>
</dbReference>
<organism evidence="6 7">
    <name type="scientific">Bathycoccus prasinos</name>
    <dbReference type="NCBI Taxonomy" id="41875"/>
    <lineage>
        <taxon>Eukaryota</taxon>
        <taxon>Viridiplantae</taxon>
        <taxon>Chlorophyta</taxon>
        <taxon>Mamiellophyceae</taxon>
        <taxon>Mamiellales</taxon>
        <taxon>Bathycoccaceae</taxon>
        <taxon>Bathycoccus</taxon>
    </lineage>
</organism>
<dbReference type="KEGG" id="bpg:Bathy01g00310"/>
<dbReference type="GO" id="GO:0006511">
    <property type="term" value="P:ubiquitin-dependent protein catabolic process"/>
    <property type="evidence" value="ECO:0007669"/>
    <property type="project" value="TreeGrafter"/>
</dbReference>
<proteinExistence type="inferred from homology"/>
<name>K8EZ85_9CHLO</name>
<dbReference type="InterPro" id="IPR011990">
    <property type="entry name" value="TPR-like_helical_dom_sf"/>
</dbReference>
<dbReference type="Pfam" id="PF25573">
    <property type="entry name" value="TPR_PSMD3_N"/>
    <property type="match status" value="1"/>
</dbReference>
<accession>K8EZ85</accession>
<keyword evidence="7" id="KW-1185">Reference proteome</keyword>